<dbReference type="Proteomes" id="UP000177763">
    <property type="component" value="Unassembled WGS sequence"/>
</dbReference>
<dbReference type="PANTHER" id="PTHR21666:SF270">
    <property type="entry name" value="MUREIN HYDROLASE ACTIVATOR ENVC"/>
    <property type="match status" value="1"/>
</dbReference>
<reference evidence="3 4" key="1">
    <citation type="journal article" date="2016" name="Nat. Commun.">
        <title>Thousands of microbial genomes shed light on interconnected biogeochemical processes in an aquifer system.</title>
        <authorList>
            <person name="Anantharaman K."/>
            <person name="Brown C.T."/>
            <person name="Hug L.A."/>
            <person name="Sharon I."/>
            <person name="Castelle C.J."/>
            <person name="Probst A.J."/>
            <person name="Thomas B.C."/>
            <person name="Singh A."/>
            <person name="Wilkins M.J."/>
            <person name="Karaoz U."/>
            <person name="Brodie E.L."/>
            <person name="Williams K.H."/>
            <person name="Hubbard S.S."/>
            <person name="Banfield J.F."/>
        </authorList>
    </citation>
    <scope>NUCLEOTIDE SEQUENCE [LARGE SCALE GENOMIC DNA]</scope>
</reference>
<evidence type="ECO:0000256" key="1">
    <source>
        <dbReference type="SAM" id="Coils"/>
    </source>
</evidence>
<feature type="coiled-coil region" evidence="1">
    <location>
        <begin position="42"/>
        <end position="125"/>
    </location>
</feature>
<name>A0A1F4VL65_UNCKA</name>
<proteinExistence type="predicted"/>
<protein>
    <recommendedName>
        <fullName evidence="2">M23ase beta-sheet core domain-containing protein</fullName>
    </recommendedName>
</protein>
<feature type="domain" description="M23ase beta-sheet core" evidence="2">
    <location>
        <begin position="368"/>
        <end position="419"/>
    </location>
</feature>
<dbReference type="STRING" id="1802630.A3H26_03510"/>
<dbReference type="PANTHER" id="PTHR21666">
    <property type="entry name" value="PEPTIDASE-RELATED"/>
    <property type="match status" value="1"/>
</dbReference>
<organism evidence="3 4">
    <name type="scientific">candidate division WWE3 bacterium RIFCSPLOWO2_12_FULL_36_10</name>
    <dbReference type="NCBI Taxonomy" id="1802630"/>
    <lineage>
        <taxon>Bacteria</taxon>
        <taxon>Katanobacteria</taxon>
    </lineage>
</organism>
<dbReference type="GO" id="GO:0004222">
    <property type="term" value="F:metalloendopeptidase activity"/>
    <property type="evidence" value="ECO:0007669"/>
    <property type="project" value="TreeGrafter"/>
</dbReference>
<dbReference type="Gene3D" id="6.10.250.3150">
    <property type="match status" value="1"/>
</dbReference>
<dbReference type="AlphaFoldDB" id="A0A1F4VL65"/>
<keyword evidence="1" id="KW-0175">Coiled coil</keyword>
<dbReference type="InterPro" id="IPR016047">
    <property type="entry name" value="M23ase_b-sheet_dom"/>
</dbReference>
<dbReference type="Pfam" id="PF01551">
    <property type="entry name" value="Peptidase_M23"/>
    <property type="match status" value="1"/>
</dbReference>
<dbReference type="InterPro" id="IPR050570">
    <property type="entry name" value="Cell_wall_metabolism_enzyme"/>
</dbReference>
<dbReference type="SUPFAM" id="SSF51261">
    <property type="entry name" value="Duplicated hybrid motif"/>
    <property type="match status" value="2"/>
</dbReference>
<evidence type="ECO:0000313" key="4">
    <source>
        <dbReference type="Proteomes" id="UP000177763"/>
    </source>
</evidence>
<dbReference type="CDD" id="cd12797">
    <property type="entry name" value="M23_peptidase"/>
    <property type="match status" value="2"/>
</dbReference>
<sequence>MFKPRNFLLVFTFPFVLGVFVFFGSFRVFSQVKCTSDLQSNKDNLQDIITACENKIQSLKGTEQTLQREIEYTNSQISLTELRIQNSISEIDKKTKQIEKLGSDIDDLKVRIKRLEESISFQEEIFGERLRARYKAKETSPIIIIFGSATIDKIIQKSEYLKIMGIQDKKLLNEMNSTKQSYGLQKDLFEKKKSEEEALRAQVLKEKAKLEAYSSQLVVQKAERNKLLEVTKNDEALYQKLLGDAQRELNQILNAAQFLKNGKSEHVKAGEVIGIQGSSGFSSGDHLHFGVYKYSSFSEIDGWNWYYSNYIDPRKMLKNKTVFWNDGCGDYGNISTGGGKWKWPISNPTISQGFGHTCYSNIYYGGKPHPALDIYGSYGTPVYAVEDGDAYFCRNCLGDGGNGVFIFHDGGYMSLYWHLR</sequence>
<comment type="caution">
    <text evidence="3">The sequence shown here is derived from an EMBL/GenBank/DDBJ whole genome shotgun (WGS) entry which is preliminary data.</text>
</comment>
<dbReference type="EMBL" id="MEVN01000003">
    <property type="protein sequence ID" value="OGC57874.1"/>
    <property type="molecule type" value="Genomic_DNA"/>
</dbReference>
<evidence type="ECO:0000259" key="2">
    <source>
        <dbReference type="Pfam" id="PF01551"/>
    </source>
</evidence>
<accession>A0A1F4VL65</accession>
<dbReference type="InterPro" id="IPR011055">
    <property type="entry name" value="Dup_hybrid_motif"/>
</dbReference>
<dbReference type="Gene3D" id="2.70.70.10">
    <property type="entry name" value="Glucose Permease (Domain IIA)"/>
    <property type="match status" value="1"/>
</dbReference>
<evidence type="ECO:0000313" key="3">
    <source>
        <dbReference type="EMBL" id="OGC57874.1"/>
    </source>
</evidence>
<gene>
    <name evidence="3" type="ORF">A3H26_03510</name>
</gene>